<reference evidence="1 2" key="1">
    <citation type="submission" date="2019-06" db="EMBL/GenBank/DDBJ databases">
        <title>Sequencing the genomes of 1000 actinobacteria strains.</title>
        <authorList>
            <person name="Klenk H.-P."/>
        </authorList>
    </citation>
    <scope>NUCLEOTIDE SEQUENCE [LARGE SCALE GENOMIC DNA]</scope>
    <source>
        <strain evidence="1 2">DSM 20169</strain>
    </source>
</reference>
<dbReference type="InterPro" id="IPR019587">
    <property type="entry name" value="Polyketide_cyclase/dehydratase"/>
</dbReference>
<protein>
    <submittedName>
        <fullName evidence="1">Polyketide cyclase/dehydrase/lipid transport protein</fullName>
    </submittedName>
</protein>
<dbReference type="OrthoDB" id="4483486at2"/>
<accession>A0A543BML4</accession>
<dbReference type="Proteomes" id="UP000317209">
    <property type="component" value="Unassembled WGS sequence"/>
</dbReference>
<dbReference type="Gene3D" id="3.30.530.20">
    <property type="match status" value="1"/>
</dbReference>
<organism evidence="1 2">
    <name type="scientific">Microbacterium saperdae</name>
    <dbReference type="NCBI Taxonomy" id="69368"/>
    <lineage>
        <taxon>Bacteria</taxon>
        <taxon>Bacillati</taxon>
        <taxon>Actinomycetota</taxon>
        <taxon>Actinomycetes</taxon>
        <taxon>Micrococcales</taxon>
        <taxon>Microbacteriaceae</taxon>
        <taxon>Microbacterium</taxon>
    </lineage>
</organism>
<proteinExistence type="predicted"/>
<comment type="caution">
    <text evidence="1">The sequence shown here is derived from an EMBL/GenBank/DDBJ whole genome shotgun (WGS) entry which is preliminary data.</text>
</comment>
<evidence type="ECO:0000313" key="1">
    <source>
        <dbReference type="EMBL" id="TQL86053.1"/>
    </source>
</evidence>
<dbReference type="AlphaFoldDB" id="A0A543BML4"/>
<sequence>MATNTRHLNCRPADVFAILADGWLYPSWVVGATRMREVDAEWPHPQAELHHSVGVWPFVLDDTTRSVEWVPMGRAVMIARGWPFGEAEVTIRVRTEDGGCVVRIDEEPLSGPARLIPRFLATPLLRVRNTETLRRLAYLAEGRHRLS</sequence>
<dbReference type="EMBL" id="VFOX01000001">
    <property type="protein sequence ID" value="TQL86053.1"/>
    <property type="molecule type" value="Genomic_DNA"/>
</dbReference>
<evidence type="ECO:0000313" key="2">
    <source>
        <dbReference type="Proteomes" id="UP000317209"/>
    </source>
</evidence>
<name>A0A543BML4_9MICO</name>
<dbReference type="Pfam" id="PF10604">
    <property type="entry name" value="Polyketide_cyc2"/>
    <property type="match status" value="1"/>
</dbReference>
<dbReference type="RefSeq" id="WP_141871947.1">
    <property type="nucleotide sequence ID" value="NZ_VFOX01000001.1"/>
</dbReference>
<dbReference type="SUPFAM" id="SSF55961">
    <property type="entry name" value="Bet v1-like"/>
    <property type="match status" value="1"/>
</dbReference>
<gene>
    <name evidence="1" type="ORF">FB560_1695</name>
</gene>
<dbReference type="InterPro" id="IPR023393">
    <property type="entry name" value="START-like_dom_sf"/>
</dbReference>
<keyword evidence="2" id="KW-1185">Reference proteome</keyword>